<reference evidence="1 2" key="1">
    <citation type="submission" date="2019-04" db="EMBL/GenBank/DDBJ databases">
        <title>Trinickia sp. 7GSK02, isolated from subtropical forest soil.</title>
        <authorList>
            <person name="Gao Z.-H."/>
            <person name="Qiu L.-H."/>
        </authorList>
    </citation>
    <scope>NUCLEOTIDE SEQUENCE [LARGE SCALE GENOMIC DNA]</scope>
    <source>
        <strain evidence="1 2">7GSK02</strain>
    </source>
</reference>
<evidence type="ECO:0000313" key="2">
    <source>
        <dbReference type="Proteomes" id="UP000305539"/>
    </source>
</evidence>
<dbReference type="PANTHER" id="PTHR37950:SF1">
    <property type="entry name" value="4-HYDROXYPHENYLACETATE CATABOLISM PROTEIN"/>
    <property type="match status" value="1"/>
</dbReference>
<keyword evidence="1" id="KW-0413">Isomerase</keyword>
<dbReference type="OrthoDB" id="9814215at2"/>
<name>A0A4U1IA08_9BURK</name>
<dbReference type="Proteomes" id="UP000305539">
    <property type="component" value="Unassembled WGS sequence"/>
</dbReference>
<dbReference type="EMBL" id="SWJE01000004">
    <property type="protein sequence ID" value="TKC90329.1"/>
    <property type="molecule type" value="Genomic_DNA"/>
</dbReference>
<proteinExistence type="predicted"/>
<comment type="caution">
    <text evidence="1">The sequence shown here is derived from an EMBL/GenBank/DDBJ whole genome shotgun (WGS) entry which is preliminary data.</text>
</comment>
<dbReference type="Pfam" id="PF02962">
    <property type="entry name" value="CHMI"/>
    <property type="match status" value="1"/>
</dbReference>
<dbReference type="InterPro" id="IPR004220">
    <property type="entry name" value="5-COMe_2-OHmuconate_Isoase"/>
</dbReference>
<sequence>MPHITVEYTANLGAEARIPALLKTINDTLIAQDGAFPIGGIRSRAIELHDYRVADGAEDDAFVHITLKIGAGRSDAVKKKTCDELFEAVKAHFAEVYAKRYLALSMELIEFSESGTYKHNNIHARYKRAS</sequence>
<dbReference type="RefSeq" id="WP_136893658.1">
    <property type="nucleotide sequence ID" value="NZ_SWJE01000004.1"/>
</dbReference>
<dbReference type="CDD" id="cd00580">
    <property type="entry name" value="CHMI"/>
    <property type="match status" value="1"/>
</dbReference>
<dbReference type="PANTHER" id="PTHR37950">
    <property type="entry name" value="4-HYDROXYPHENYLACETATE CATABOLISM PROTEIN"/>
    <property type="match status" value="1"/>
</dbReference>
<dbReference type="Gene3D" id="3.30.429.10">
    <property type="entry name" value="Macrophage Migration Inhibitory Factor"/>
    <property type="match status" value="1"/>
</dbReference>
<dbReference type="AlphaFoldDB" id="A0A4U1IA08"/>
<dbReference type="SUPFAM" id="SSF55331">
    <property type="entry name" value="Tautomerase/MIF"/>
    <property type="match status" value="1"/>
</dbReference>
<protein>
    <submittedName>
        <fullName evidence="1">5-carboxymethyl-2-hydroxymuconate Delta-isomerase</fullName>
    </submittedName>
</protein>
<keyword evidence="2" id="KW-1185">Reference proteome</keyword>
<dbReference type="GO" id="GO:0008704">
    <property type="term" value="F:5-carboxymethyl-2-hydroxymuconate delta-isomerase activity"/>
    <property type="evidence" value="ECO:0007669"/>
    <property type="project" value="InterPro"/>
</dbReference>
<gene>
    <name evidence="1" type="ORF">FAZ69_09335</name>
</gene>
<accession>A0A4U1IA08</accession>
<organism evidence="1 2">
    <name type="scientific">Trinickia terrae</name>
    <dbReference type="NCBI Taxonomy" id="2571161"/>
    <lineage>
        <taxon>Bacteria</taxon>
        <taxon>Pseudomonadati</taxon>
        <taxon>Pseudomonadota</taxon>
        <taxon>Betaproteobacteria</taxon>
        <taxon>Burkholderiales</taxon>
        <taxon>Burkholderiaceae</taxon>
        <taxon>Trinickia</taxon>
    </lineage>
</organism>
<evidence type="ECO:0000313" key="1">
    <source>
        <dbReference type="EMBL" id="TKC90329.1"/>
    </source>
</evidence>
<dbReference type="InterPro" id="IPR014347">
    <property type="entry name" value="Tautomerase/MIF_sf"/>
</dbReference>